<proteinExistence type="predicted"/>
<feature type="transmembrane region" description="Helical" evidence="2">
    <location>
        <begin position="6"/>
        <end position="26"/>
    </location>
</feature>
<dbReference type="PANTHER" id="PTHR21666">
    <property type="entry name" value="PEPTIDASE-RELATED"/>
    <property type="match status" value="1"/>
</dbReference>
<dbReference type="RefSeq" id="WP_115570381.1">
    <property type="nucleotide sequence ID" value="NZ_NXLT01000001.1"/>
</dbReference>
<keyword evidence="2" id="KW-0472">Membrane</keyword>
<protein>
    <submittedName>
        <fullName evidence="4">M23 family peptidase</fullName>
    </submittedName>
</protein>
<dbReference type="CDD" id="cd12797">
    <property type="entry name" value="M23_peptidase"/>
    <property type="match status" value="1"/>
</dbReference>
<evidence type="ECO:0000313" key="5">
    <source>
        <dbReference type="Proteomes" id="UP000256514"/>
    </source>
</evidence>
<dbReference type="Pfam" id="PF01551">
    <property type="entry name" value="Peptidase_M23"/>
    <property type="match status" value="1"/>
</dbReference>
<dbReference type="SUPFAM" id="SSF51261">
    <property type="entry name" value="Duplicated hybrid motif"/>
    <property type="match status" value="1"/>
</dbReference>
<keyword evidence="1" id="KW-0732">Signal</keyword>
<dbReference type="Gene3D" id="2.70.70.10">
    <property type="entry name" value="Glucose Permease (Domain IIA)"/>
    <property type="match status" value="1"/>
</dbReference>
<dbReference type="InterPro" id="IPR050570">
    <property type="entry name" value="Cell_wall_metabolism_enzyme"/>
</dbReference>
<dbReference type="OrthoDB" id="9765786at2"/>
<organism evidence="4 5">
    <name type="scientific">Helicobacter equorum</name>
    <dbReference type="NCBI Taxonomy" id="361872"/>
    <lineage>
        <taxon>Bacteria</taxon>
        <taxon>Pseudomonadati</taxon>
        <taxon>Campylobacterota</taxon>
        <taxon>Epsilonproteobacteria</taxon>
        <taxon>Campylobacterales</taxon>
        <taxon>Helicobacteraceae</taxon>
        <taxon>Helicobacter</taxon>
    </lineage>
</organism>
<dbReference type="Proteomes" id="UP000256514">
    <property type="component" value="Unassembled WGS sequence"/>
</dbReference>
<accession>A0A3D8ITX2</accession>
<keyword evidence="2" id="KW-1133">Transmembrane helix</keyword>
<dbReference type="EMBL" id="NXLT01000001">
    <property type="protein sequence ID" value="RDU68430.1"/>
    <property type="molecule type" value="Genomic_DNA"/>
</dbReference>
<dbReference type="AlphaFoldDB" id="A0A3D8ITX2"/>
<name>A0A3D8ITX2_9HELI</name>
<evidence type="ECO:0000259" key="3">
    <source>
        <dbReference type="Pfam" id="PF01551"/>
    </source>
</evidence>
<dbReference type="InterPro" id="IPR011055">
    <property type="entry name" value="Dup_hybrid_motif"/>
</dbReference>
<comment type="caution">
    <text evidence="4">The sequence shown here is derived from an EMBL/GenBank/DDBJ whole genome shotgun (WGS) entry which is preliminary data.</text>
</comment>
<sequence>MKNIVIGFIALCVVIVVYVVFNVFVFDREEPILQSQSALPTHWNLQDDLVLSFSDESGIRKYSVEVSLDSQVLFSDEEIVLNKPKNFQLSLPKPLTELKDGTTLQYKICVRDWSNTNFFSGNQTCINLPLIVDVSAPQIQILARSPKISRSGSAFVLFKVKDFALDSVVLSNGKNEFRAFKHTFNDVTLPPDEAVYGAIIAWPLENKLFEGSIKARDKAANTTNIPLNFQKNLSAPIRKSNLRLKPEFLESKLRSLFEEAGFVEYESFADDKERFVFINEEARLRDTQQILEATSTTISNVSYITNGVMPFSGLQKAMVVGYFGDERSYYLNKELVGVVYHMGVDYTSVRNAPIIASNGGVVVLRQYLGIHGNSAIIYHGFGLASLYAHMSDSILKVGDKVQIGDIIGYTGSSGWAFGDHLHLEMLVQGHAVNVFEWTNPKWIEESVNAVFEEAHRQLLEQTQSN</sequence>
<gene>
    <name evidence="4" type="ORF">CQA54_01075</name>
</gene>
<evidence type="ECO:0000313" key="4">
    <source>
        <dbReference type="EMBL" id="RDU68430.1"/>
    </source>
</evidence>
<dbReference type="InterPro" id="IPR016047">
    <property type="entry name" value="M23ase_b-sheet_dom"/>
</dbReference>
<reference evidence="4 5" key="1">
    <citation type="submission" date="2018-04" db="EMBL/GenBank/DDBJ databases">
        <title>Novel Campyloabacter and Helicobacter Species and Strains.</title>
        <authorList>
            <person name="Mannion A.J."/>
            <person name="Shen Z."/>
            <person name="Fox J.G."/>
        </authorList>
    </citation>
    <scope>NUCLEOTIDE SEQUENCE [LARGE SCALE GENOMIC DNA]</scope>
    <source>
        <strain evidence="4 5">MIT 12-6600</strain>
    </source>
</reference>
<feature type="domain" description="M23ase beta-sheet core" evidence="3">
    <location>
        <begin position="340"/>
        <end position="433"/>
    </location>
</feature>
<keyword evidence="5" id="KW-1185">Reference proteome</keyword>
<dbReference type="PANTHER" id="PTHR21666:SF289">
    <property type="entry name" value="L-ALA--D-GLU ENDOPEPTIDASE"/>
    <property type="match status" value="1"/>
</dbReference>
<evidence type="ECO:0000256" key="1">
    <source>
        <dbReference type="ARBA" id="ARBA00022729"/>
    </source>
</evidence>
<evidence type="ECO:0000256" key="2">
    <source>
        <dbReference type="SAM" id="Phobius"/>
    </source>
</evidence>
<dbReference type="GO" id="GO:0004222">
    <property type="term" value="F:metalloendopeptidase activity"/>
    <property type="evidence" value="ECO:0007669"/>
    <property type="project" value="TreeGrafter"/>
</dbReference>
<keyword evidence="2" id="KW-0812">Transmembrane</keyword>